<name>A0AAN8KDK8_PATCE</name>
<comment type="similarity">
    <text evidence="2">Belongs to the AB hydrolase superfamily. Epoxide hydrolase family.</text>
</comment>
<feature type="domain" description="AB hydrolase-1" evidence="4">
    <location>
        <begin position="80"/>
        <end position="326"/>
    </location>
</feature>
<evidence type="ECO:0000256" key="3">
    <source>
        <dbReference type="SAM" id="Phobius"/>
    </source>
</evidence>
<keyword evidence="6" id="KW-1185">Reference proteome</keyword>
<evidence type="ECO:0000256" key="2">
    <source>
        <dbReference type="ARBA" id="ARBA00038334"/>
    </source>
</evidence>
<reference evidence="5 6" key="1">
    <citation type="submission" date="2024-01" db="EMBL/GenBank/DDBJ databases">
        <title>The genome of the rayed Mediterranean limpet Patella caerulea (Linnaeus, 1758).</title>
        <authorList>
            <person name="Anh-Thu Weber A."/>
            <person name="Halstead-Nussloch G."/>
        </authorList>
    </citation>
    <scope>NUCLEOTIDE SEQUENCE [LARGE SCALE GENOMIC DNA]</scope>
    <source>
        <strain evidence="5">AATW-2023a</strain>
        <tissue evidence="5">Whole specimen</tissue>
    </source>
</reference>
<keyword evidence="1" id="KW-0378">Hydrolase</keyword>
<dbReference type="Proteomes" id="UP001347796">
    <property type="component" value="Unassembled WGS sequence"/>
</dbReference>
<gene>
    <name evidence="5" type="ORF">SNE40_005081</name>
</gene>
<feature type="transmembrane region" description="Helical" evidence="3">
    <location>
        <begin position="6"/>
        <end position="32"/>
    </location>
</feature>
<protein>
    <recommendedName>
        <fullName evidence="4">AB hydrolase-1 domain-containing protein</fullName>
    </recommendedName>
</protein>
<keyword evidence="3" id="KW-1133">Transmembrane helix</keyword>
<organism evidence="5 6">
    <name type="scientific">Patella caerulea</name>
    <name type="common">Rayed Mediterranean limpet</name>
    <dbReference type="NCBI Taxonomy" id="87958"/>
    <lineage>
        <taxon>Eukaryota</taxon>
        <taxon>Metazoa</taxon>
        <taxon>Spiralia</taxon>
        <taxon>Lophotrochozoa</taxon>
        <taxon>Mollusca</taxon>
        <taxon>Gastropoda</taxon>
        <taxon>Patellogastropoda</taxon>
        <taxon>Patelloidea</taxon>
        <taxon>Patellidae</taxon>
        <taxon>Patella</taxon>
    </lineage>
</organism>
<dbReference type="Pfam" id="PF00561">
    <property type="entry name" value="Abhydrolase_1"/>
    <property type="match status" value="1"/>
</dbReference>
<evidence type="ECO:0000256" key="1">
    <source>
        <dbReference type="ARBA" id="ARBA00022801"/>
    </source>
</evidence>
<sequence length="340" mass="39317">MTVADVIQTVVTFGLGCFFANFVVLKMIWGIIRNPSKAFSKKDRSVPPSCLNDPSLGTHNYIQLKNIRLHYVANGDENKPLMLFVHGFPEFWYSWRYQLKEFSKDYRCVAIDQRGYNDSDKPSGMMNYKVAMMVEDLRQLIPALGYKSCVLVGHDWGGAICWAFATAHKEMVDKLIVMNCPHRAAFAKYLRSNKSQFLKSWYMYFFQLPWLPEFYWSMNDFEVLAWALKGEEMGVKSGRFTEEDLEAYKHAFSKPGASTSAINYYRAAMKTFNRDKRLVEVPARLIWGCKDGALDTGLADATKAFVKDLTISYIPEASHWVMMDEPEKVNKYMRQFLNQK</sequence>
<dbReference type="PANTHER" id="PTHR43329">
    <property type="entry name" value="EPOXIDE HYDROLASE"/>
    <property type="match status" value="1"/>
</dbReference>
<dbReference type="PRINTS" id="PR00412">
    <property type="entry name" value="EPOXHYDRLASE"/>
</dbReference>
<evidence type="ECO:0000259" key="4">
    <source>
        <dbReference type="Pfam" id="PF00561"/>
    </source>
</evidence>
<proteinExistence type="inferred from homology"/>
<dbReference type="Gene3D" id="3.40.50.1820">
    <property type="entry name" value="alpha/beta hydrolase"/>
    <property type="match status" value="1"/>
</dbReference>
<accession>A0AAN8KDK8</accession>
<dbReference type="EMBL" id="JAZGQO010000003">
    <property type="protein sequence ID" value="KAK6189031.1"/>
    <property type="molecule type" value="Genomic_DNA"/>
</dbReference>
<dbReference type="PRINTS" id="PR00111">
    <property type="entry name" value="ABHYDROLASE"/>
</dbReference>
<comment type="caution">
    <text evidence="5">The sequence shown here is derived from an EMBL/GenBank/DDBJ whole genome shotgun (WGS) entry which is preliminary data.</text>
</comment>
<dbReference type="GO" id="GO:0004301">
    <property type="term" value="F:epoxide hydrolase activity"/>
    <property type="evidence" value="ECO:0007669"/>
    <property type="project" value="UniProtKB-ARBA"/>
</dbReference>
<dbReference type="InterPro" id="IPR029058">
    <property type="entry name" value="AB_hydrolase_fold"/>
</dbReference>
<keyword evidence="3" id="KW-0472">Membrane</keyword>
<evidence type="ECO:0000313" key="5">
    <source>
        <dbReference type="EMBL" id="KAK6189031.1"/>
    </source>
</evidence>
<dbReference type="InterPro" id="IPR000639">
    <property type="entry name" value="Epox_hydrolase-like"/>
</dbReference>
<dbReference type="SUPFAM" id="SSF53474">
    <property type="entry name" value="alpha/beta-Hydrolases"/>
    <property type="match status" value="1"/>
</dbReference>
<evidence type="ECO:0000313" key="6">
    <source>
        <dbReference type="Proteomes" id="UP001347796"/>
    </source>
</evidence>
<dbReference type="InterPro" id="IPR000073">
    <property type="entry name" value="AB_hydrolase_1"/>
</dbReference>
<dbReference type="AlphaFoldDB" id="A0AAN8KDK8"/>
<keyword evidence="3" id="KW-0812">Transmembrane</keyword>